<evidence type="ECO:0000256" key="4">
    <source>
        <dbReference type="ARBA" id="ARBA00023235"/>
    </source>
</evidence>
<evidence type="ECO:0000313" key="5">
    <source>
        <dbReference type="EMBL" id="VAX42837.1"/>
    </source>
</evidence>
<dbReference type="GO" id="GO:0004619">
    <property type="term" value="F:phosphoglycerate mutase activity"/>
    <property type="evidence" value="ECO:0007669"/>
    <property type="project" value="UniProtKB-EC"/>
</dbReference>
<keyword evidence="3" id="KW-0324">Glycolysis</keyword>
<dbReference type="AlphaFoldDB" id="A0A3B1E990"/>
<dbReference type="Pfam" id="PF00300">
    <property type="entry name" value="His_Phos_1"/>
    <property type="match status" value="1"/>
</dbReference>
<comment type="similarity">
    <text evidence="1">Belongs to the phosphoglycerate mutase family. BPG-dependent PGAM subfamily.</text>
</comment>
<evidence type="ECO:0000256" key="2">
    <source>
        <dbReference type="ARBA" id="ARBA00012028"/>
    </source>
</evidence>
<sequence length="212" mass="22566">MAKSTHIKLLMVRAGASEWDLAGRLSGSADLPLSAEGMAAVQTIARELSEGSVCQIWTGPEDTAQATAQAIANATGSKLKVVPALHEVGVGLWEGLNCADAEERAGKAFRQWREDPASVVPPGGEPITEAAERVIGQVRALLAKARGDENCGVCLVLRPMVFGIVRCWLRGEDLAAMWTEAQASDNPEWMLVDRDSVRTSKEDGPATVRCAS</sequence>
<dbReference type="InterPro" id="IPR029033">
    <property type="entry name" value="His_PPase_superfam"/>
</dbReference>
<dbReference type="EMBL" id="UOGK01000764">
    <property type="protein sequence ID" value="VAX42837.1"/>
    <property type="molecule type" value="Genomic_DNA"/>
</dbReference>
<evidence type="ECO:0000256" key="1">
    <source>
        <dbReference type="ARBA" id="ARBA00006717"/>
    </source>
</evidence>
<dbReference type="Gene3D" id="3.40.50.1240">
    <property type="entry name" value="Phosphoglycerate mutase-like"/>
    <property type="match status" value="1"/>
</dbReference>
<dbReference type="SUPFAM" id="SSF53254">
    <property type="entry name" value="Phosphoglycerate mutase-like"/>
    <property type="match status" value="1"/>
</dbReference>
<keyword evidence="4" id="KW-0413">Isomerase</keyword>
<proteinExistence type="inferred from homology"/>
<dbReference type="PANTHER" id="PTHR11931">
    <property type="entry name" value="PHOSPHOGLYCERATE MUTASE"/>
    <property type="match status" value="1"/>
</dbReference>
<name>A0A3B1E990_9ZZZZ</name>
<gene>
    <name evidence="5" type="ORF">MNBD_PLANCTO03-1075</name>
</gene>
<accession>A0A3B1E990</accession>
<organism evidence="5">
    <name type="scientific">hydrothermal vent metagenome</name>
    <dbReference type="NCBI Taxonomy" id="652676"/>
    <lineage>
        <taxon>unclassified sequences</taxon>
        <taxon>metagenomes</taxon>
        <taxon>ecological metagenomes</taxon>
    </lineage>
</organism>
<dbReference type="EC" id="5.4.2.11" evidence="2"/>
<dbReference type="InterPro" id="IPR013078">
    <property type="entry name" value="His_Pase_superF_clade-1"/>
</dbReference>
<evidence type="ECO:0000256" key="3">
    <source>
        <dbReference type="ARBA" id="ARBA00023152"/>
    </source>
</evidence>
<reference evidence="5" key="1">
    <citation type="submission" date="2018-06" db="EMBL/GenBank/DDBJ databases">
        <authorList>
            <person name="Zhirakovskaya E."/>
        </authorList>
    </citation>
    <scope>NUCLEOTIDE SEQUENCE</scope>
</reference>
<dbReference type="GO" id="GO:0006096">
    <property type="term" value="P:glycolytic process"/>
    <property type="evidence" value="ECO:0007669"/>
    <property type="project" value="UniProtKB-KW"/>
</dbReference>
<protein>
    <recommendedName>
        <fullName evidence="2">phosphoglycerate mutase (2,3-diphosphoglycerate-dependent)</fullName>
        <ecNumber evidence="2">5.4.2.11</ecNumber>
    </recommendedName>
</protein>
<dbReference type="InterPro" id="IPR005952">
    <property type="entry name" value="Phosphogly_mut1"/>
</dbReference>